<dbReference type="GO" id="GO:0016567">
    <property type="term" value="P:protein ubiquitination"/>
    <property type="evidence" value="ECO:0007669"/>
    <property type="project" value="TreeGrafter"/>
</dbReference>
<evidence type="ECO:0000256" key="4">
    <source>
        <dbReference type="ARBA" id="ARBA00023136"/>
    </source>
</evidence>
<dbReference type="InterPro" id="IPR002781">
    <property type="entry name" value="TM_pro_TauE-like"/>
</dbReference>
<feature type="transmembrane region" description="Helical" evidence="6">
    <location>
        <begin position="333"/>
        <end position="358"/>
    </location>
</feature>
<evidence type="ECO:0000256" key="2">
    <source>
        <dbReference type="ARBA" id="ARBA00022692"/>
    </source>
</evidence>
<feature type="transmembrane region" description="Helical" evidence="6">
    <location>
        <begin position="370"/>
        <end position="389"/>
    </location>
</feature>
<dbReference type="Pfam" id="PF01925">
    <property type="entry name" value="TauE"/>
    <property type="match status" value="2"/>
</dbReference>
<feature type="compositionally biased region" description="Polar residues" evidence="5">
    <location>
        <begin position="207"/>
        <end position="220"/>
    </location>
</feature>
<organism evidence="7 8">
    <name type="scientific">Euplotes crassus</name>
    <dbReference type="NCBI Taxonomy" id="5936"/>
    <lineage>
        <taxon>Eukaryota</taxon>
        <taxon>Sar</taxon>
        <taxon>Alveolata</taxon>
        <taxon>Ciliophora</taxon>
        <taxon>Intramacronucleata</taxon>
        <taxon>Spirotrichea</taxon>
        <taxon>Hypotrichia</taxon>
        <taxon>Euplotida</taxon>
        <taxon>Euplotidae</taxon>
        <taxon>Moneuplotes</taxon>
    </lineage>
</organism>
<evidence type="ECO:0000256" key="5">
    <source>
        <dbReference type="SAM" id="MobiDB-lite"/>
    </source>
</evidence>
<keyword evidence="2 6" id="KW-0812">Transmembrane</keyword>
<dbReference type="Proteomes" id="UP001295684">
    <property type="component" value="Unassembled WGS sequence"/>
</dbReference>
<proteinExistence type="predicted"/>
<dbReference type="PANTHER" id="PTHR14255">
    <property type="entry name" value="CEREBLON"/>
    <property type="match status" value="1"/>
</dbReference>
<evidence type="ECO:0000313" key="7">
    <source>
        <dbReference type="EMBL" id="CAI2375687.1"/>
    </source>
</evidence>
<feature type="region of interest" description="Disordered" evidence="5">
    <location>
        <begin position="174"/>
        <end position="194"/>
    </location>
</feature>
<accession>A0AAD1XN28</accession>
<evidence type="ECO:0000256" key="3">
    <source>
        <dbReference type="ARBA" id="ARBA00022989"/>
    </source>
</evidence>
<dbReference type="EMBL" id="CAMPGE010017182">
    <property type="protein sequence ID" value="CAI2375687.1"/>
    <property type="molecule type" value="Genomic_DNA"/>
</dbReference>
<dbReference type="GO" id="GO:0031464">
    <property type="term" value="C:Cul4A-RING E3 ubiquitin ligase complex"/>
    <property type="evidence" value="ECO:0007669"/>
    <property type="project" value="TreeGrafter"/>
</dbReference>
<keyword evidence="8" id="KW-1185">Reference proteome</keyword>
<comment type="subcellular location">
    <subcellularLocation>
        <location evidence="1">Membrane</location>
        <topology evidence="1">Multi-pass membrane protein</topology>
    </subcellularLocation>
</comment>
<comment type="caution">
    <text evidence="7">The sequence shown here is derived from an EMBL/GenBank/DDBJ whole genome shotgun (WGS) entry which is preliminary data.</text>
</comment>
<keyword evidence="4 6" id="KW-0472">Membrane</keyword>
<feature type="transmembrane region" description="Helical" evidence="6">
    <location>
        <begin position="432"/>
        <end position="454"/>
    </location>
</feature>
<feature type="transmembrane region" description="Helical" evidence="6">
    <location>
        <begin position="116"/>
        <end position="135"/>
    </location>
</feature>
<evidence type="ECO:0008006" key="9">
    <source>
        <dbReference type="Google" id="ProtNLM"/>
    </source>
</evidence>
<feature type="transmembrane region" description="Helical" evidence="6">
    <location>
        <begin position="401"/>
        <end position="420"/>
    </location>
</feature>
<evidence type="ECO:0000256" key="1">
    <source>
        <dbReference type="ARBA" id="ARBA00004141"/>
    </source>
</evidence>
<feature type="transmembrane region" description="Helical" evidence="6">
    <location>
        <begin position="84"/>
        <end position="104"/>
    </location>
</feature>
<protein>
    <recommendedName>
        <fullName evidence="9">Sulfite exporter TauE/SafE</fullName>
    </recommendedName>
</protein>
<sequence>MTVLVVAVNEDCREDEGICDNRYHCTKDTYLCKRDGLFPLVLLDYFGIVIMAVLMSLSIAAGLGGGEIVVPIIKICFGFSQTEAAPISQCCIMLAGITRFIINYKKKHPHKDAVPIDYNAAMVLMPAIFFGASIGQMLHEILPNLFQEVMLLVVLGYCVLESCKKGMKLWKQESKEKRGEVEEADKTSILSKEDPSAQALLQKDKINGTNSLDSSNITDSSPERGSSNSNGVRRSFIQRFENNEKSHWQFGKLIPIWLVLAALIGQAILKDSGLISIEECSLAYWAIYVAYVLCCAIALVFSYIKIKKDVALRQAIYGDNLPKGEVKFDNKKIISVVGVSVLAGCVASVIGVGGGVIYLPMLLIIGYPPFVASSTSIFMVMYAAAANFISYTIGGQTNIPYAFWLGLWTCIGVVIGVTAANKIVQKTGRQSIFIILLGVVMTICFVLTVVFATLSTIDEVHDGEGVFKFGNLCD</sequence>
<dbReference type="GO" id="GO:0016020">
    <property type="term" value="C:membrane"/>
    <property type="evidence" value="ECO:0007669"/>
    <property type="project" value="UniProtKB-SubCell"/>
</dbReference>
<dbReference type="AlphaFoldDB" id="A0AAD1XN28"/>
<keyword evidence="3 6" id="KW-1133">Transmembrane helix</keyword>
<feature type="transmembrane region" description="Helical" evidence="6">
    <location>
        <begin position="141"/>
        <end position="160"/>
    </location>
</feature>
<reference evidence="7" key="1">
    <citation type="submission" date="2023-07" db="EMBL/GenBank/DDBJ databases">
        <authorList>
            <consortium name="AG Swart"/>
            <person name="Singh M."/>
            <person name="Singh A."/>
            <person name="Seah K."/>
            <person name="Emmerich C."/>
        </authorList>
    </citation>
    <scope>NUCLEOTIDE SEQUENCE</scope>
    <source>
        <strain evidence="7">DP1</strain>
    </source>
</reference>
<name>A0AAD1XN28_EUPCR</name>
<evidence type="ECO:0000313" key="8">
    <source>
        <dbReference type="Proteomes" id="UP001295684"/>
    </source>
</evidence>
<evidence type="ECO:0000256" key="6">
    <source>
        <dbReference type="SAM" id="Phobius"/>
    </source>
</evidence>
<dbReference type="PANTHER" id="PTHR14255:SF3">
    <property type="entry name" value="SULFITE EXPORTER TAUE_SAFE FAMILY PROTEIN 5-RELATED"/>
    <property type="match status" value="1"/>
</dbReference>
<feature type="transmembrane region" description="Helical" evidence="6">
    <location>
        <begin position="281"/>
        <end position="304"/>
    </location>
</feature>
<feature type="region of interest" description="Disordered" evidence="5">
    <location>
        <begin position="207"/>
        <end position="230"/>
    </location>
</feature>
<feature type="transmembrane region" description="Helical" evidence="6">
    <location>
        <begin position="37"/>
        <end position="64"/>
    </location>
</feature>
<feature type="transmembrane region" description="Helical" evidence="6">
    <location>
        <begin position="250"/>
        <end position="269"/>
    </location>
</feature>
<gene>
    <name evidence="7" type="ORF">ECRASSUSDP1_LOCUS17051</name>
</gene>